<name>A0ABU0D7F8_9BACI</name>
<comment type="caution">
    <text evidence="2">The sequence shown here is derived from an EMBL/GenBank/DDBJ whole genome shotgun (WGS) entry which is preliminary data.</text>
</comment>
<feature type="transmembrane region" description="Helical" evidence="1">
    <location>
        <begin position="123"/>
        <end position="141"/>
    </location>
</feature>
<keyword evidence="1" id="KW-0812">Transmembrane</keyword>
<keyword evidence="1" id="KW-0472">Membrane</keyword>
<feature type="transmembrane region" description="Helical" evidence="1">
    <location>
        <begin position="188"/>
        <end position="206"/>
    </location>
</feature>
<dbReference type="RefSeq" id="WP_244682627.1">
    <property type="nucleotide sequence ID" value="NZ_JALIRM010000012.1"/>
</dbReference>
<keyword evidence="1" id="KW-1133">Transmembrane helix</keyword>
<feature type="transmembrane region" description="Helical" evidence="1">
    <location>
        <begin position="38"/>
        <end position="63"/>
    </location>
</feature>
<proteinExistence type="predicted"/>
<evidence type="ECO:0000313" key="2">
    <source>
        <dbReference type="EMBL" id="MDQ0344358.1"/>
    </source>
</evidence>
<dbReference type="InterPro" id="IPR025699">
    <property type="entry name" value="ABC2_memb-like"/>
</dbReference>
<dbReference type="Pfam" id="PF13346">
    <property type="entry name" value="ABC2_membrane_5"/>
    <property type="match status" value="1"/>
</dbReference>
<evidence type="ECO:0000256" key="1">
    <source>
        <dbReference type="SAM" id="Phobius"/>
    </source>
</evidence>
<feature type="transmembrane region" description="Helical" evidence="1">
    <location>
        <begin position="84"/>
        <end position="111"/>
    </location>
</feature>
<feature type="transmembrane region" description="Helical" evidence="1">
    <location>
        <begin position="14"/>
        <end position="32"/>
    </location>
</feature>
<keyword evidence="3" id="KW-1185">Reference proteome</keyword>
<protein>
    <recommendedName>
        <fullName evidence="4">ABC-2 transporter permease</fullName>
    </recommendedName>
</protein>
<feature type="transmembrane region" description="Helical" evidence="1">
    <location>
        <begin position="148"/>
        <end position="168"/>
    </location>
</feature>
<accession>A0ABU0D7F8</accession>
<dbReference type="Proteomes" id="UP001232343">
    <property type="component" value="Unassembled WGS sequence"/>
</dbReference>
<dbReference type="PANTHER" id="PTHR41309">
    <property type="entry name" value="MEMBRANE PROTEIN-RELATED"/>
    <property type="match status" value="1"/>
</dbReference>
<organism evidence="2 3">
    <name type="scientific">Lederbergia wuyishanensis</name>
    <dbReference type="NCBI Taxonomy" id="1347903"/>
    <lineage>
        <taxon>Bacteria</taxon>
        <taxon>Bacillati</taxon>
        <taxon>Bacillota</taxon>
        <taxon>Bacilli</taxon>
        <taxon>Bacillales</taxon>
        <taxon>Bacillaceae</taxon>
        <taxon>Lederbergia</taxon>
    </lineage>
</organism>
<dbReference type="PANTHER" id="PTHR41309:SF2">
    <property type="entry name" value="MEMBRANE PROTEIN"/>
    <property type="match status" value="1"/>
</dbReference>
<evidence type="ECO:0008006" key="4">
    <source>
        <dbReference type="Google" id="ProtNLM"/>
    </source>
</evidence>
<dbReference type="EMBL" id="JAUSUO010000009">
    <property type="protein sequence ID" value="MDQ0344358.1"/>
    <property type="molecule type" value="Genomic_DNA"/>
</dbReference>
<sequence>MKTLILKDLYTQKLFGYCFPALLLFPFFINAINATGDLGFVSIYVAFAAIWMSAYSNFGTIALNKRDQKLITSLPITRKKMVQAKYFAAIIWWGIGLSTYGTLAFLILVWWTDSINYSGVTDLILSLFITLIVISLFYPLYFLVGYQIAVAIAISIPMIGFFTISMIHTFSNVASGEMFGPIIPTDRPLIFISIVFSSIIITFCSYKLSVKIFEKKDL</sequence>
<reference evidence="2 3" key="1">
    <citation type="submission" date="2023-07" db="EMBL/GenBank/DDBJ databases">
        <title>Genomic Encyclopedia of Type Strains, Phase IV (KMG-IV): sequencing the most valuable type-strain genomes for metagenomic binning, comparative biology and taxonomic classification.</title>
        <authorList>
            <person name="Goeker M."/>
        </authorList>
    </citation>
    <scope>NUCLEOTIDE SEQUENCE [LARGE SCALE GENOMIC DNA]</scope>
    <source>
        <strain evidence="2 3">DSM 27848</strain>
    </source>
</reference>
<gene>
    <name evidence="2" type="ORF">J2S14_003201</name>
</gene>
<evidence type="ECO:0000313" key="3">
    <source>
        <dbReference type="Proteomes" id="UP001232343"/>
    </source>
</evidence>